<evidence type="ECO:0008006" key="3">
    <source>
        <dbReference type="Google" id="ProtNLM"/>
    </source>
</evidence>
<dbReference type="PANTHER" id="PTHR39596:SF4">
    <property type="entry name" value="HET DOMAIN PROTEIN (AFU_ORTHOLOGUE AFUA_3G03140)-RELATED"/>
    <property type="match status" value="1"/>
</dbReference>
<sequence length="706" mass="80450">MANTNSLPFLHAAESPYSTTVGQTMVPPRRDIYKAKQFADFILSMLLDPEQRGIAISIAQSHGLSKFRNIQAGVTDPDEVYSFGCVLAIAHFYKEMPSLDRGEIEAAFDKCVRAVNSLTYFLHASHDRTSRIPGPPYLNLAERWKLDRAWDICICLLGAIKARCGFQRKFQFTGVPIVQPPHYHRAVARALEDYSLNPERLICPKGLKLLTRKEIAPFIQPRELFEELDIAKNNENWFIHKECTVEQCEFDSGNHDLANLDYHVPSCDKLCGTLRPPNHTISKFDEIAQRGMPAVSVNAGNNHNEWWVMADNETLAVSHVWRDGVHGTRNDGLNICVHKLLVQIAESKNCKSYWIDCAVIPIEEETRRLMIGRINKTFHHAKVVLCWDKGFTTVPRDIRTMLLSLIVSPWHRRAWTLLEGNRASFSRMCFLQWAQNDFDLFFLEESVLSAFLPQTNVPLWIQSALIELLPYSDSKMLIEAAGLLLTGRHATRPGDSETIWGLLRPVEAIADVTDLAFDDPYFYAGGQADVAFISSNASRLQPLYHSRCWRPGKTDANEWVRTAYGGIEATIEANGDTRRLSCRWWMKIGDDLREHVNWDSPLGKDALQILPKLRDKRACTLFGLICPILKGDPRNPNEDRSGFTVGPVQGMFRSDIFMECSRAIVVTKGETDDYWQWQTIVELEESLIFTTQEARYIKICCKSFEY</sequence>
<comment type="caution">
    <text evidence="1">The sequence shown here is derived from an EMBL/GenBank/DDBJ whole genome shotgun (WGS) entry which is preliminary data.</text>
</comment>
<reference evidence="1" key="1">
    <citation type="submission" date="2023-11" db="EMBL/GenBank/DDBJ databases">
        <title>The genome sequences of three competitors of mushroom-forming fungi.</title>
        <authorList>
            <person name="Beijen E."/>
            <person name="Ohm R.A."/>
        </authorList>
    </citation>
    <scope>NUCLEOTIDE SEQUENCE</scope>
    <source>
        <strain evidence="1">CBS 100526</strain>
    </source>
</reference>
<dbReference type="EMBL" id="JAWRVG010000008">
    <property type="protein sequence ID" value="KAK4078603.1"/>
    <property type="molecule type" value="Genomic_DNA"/>
</dbReference>
<dbReference type="PANTHER" id="PTHR39596">
    <property type="match status" value="1"/>
</dbReference>
<organism evidence="1 2">
    <name type="scientific">Trichoderma aggressivum f. europaeum</name>
    <dbReference type="NCBI Taxonomy" id="173218"/>
    <lineage>
        <taxon>Eukaryota</taxon>
        <taxon>Fungi</taxon>
        <taxon>Dikarya</taxon>
        <taxon>Ascomycota</taxon>
        <taxon>Pezizomycotina</taxon>
        <taxon>Sordariomycetes</taxon>
        <taxon>Hypocreomycetidae</taxon>
        <taxon>Hypocreales</taxon>
        <taxon>Hypocreaceae</taxon>
        <taxon>Trichoderma</taxon>
    </lineage>
</organism>
<dbReference type="RefSeq" id="XP_062758001.1">
    <property type="nucleotide sequence ID" value="XM_062897170.1"/>
</dbReference>
<gene>
    <name evidence="1" type="ORF">Triagg1_2934</name>
</gene>
<dbReference type="AlphaFoldDB" id="A0AAE1M7C8"/>
<evidence type="ECO:0000313" key="1">
    <source>
        <dbReference type="EMBL" id="KAK4078603.1"/>
    </source>
</evidence>
<accession>A0AAE1M7C8</accession>
<protein>
    <recommendedName>
        <fullName evidence="3">Heterokaryon incompatibility domain-containing protein</fullName>
    </recommendedName>
</protein>
<dbReference type="GeneID" id="87917075"/>
<keyword evidence="2" id="KW-1185">Reference proteome</keyword>
<proteinExistence type="predicted"/>
<evidence type="ECO:0000313" key="2">
    <source>
        <dbReference type="Proteomes" id="UP001273209"/>
    </source>
</evidence>
<name>A0AAE1M7C8_9HYPO</name>
<dbReference type="Proteomes" id="UP001273209">
    <property type="component" value="Unassembled WGS sequence"/>
</dbReference>